<dbReference type="CDD" id="cd02111">
    <property type="entry name" value="eukary_SO_Moco"/>
    <property type="match status" value="1"/>
</dbReference>
<dbReference type="FunFam" id="3.40.50.720:FF:000073">
    <property type="entry name" value="UDP-glucuronic acid decarboxylase 2"/>
    <property type="match status" value="1"/>
</dbReference>
<dbReference type="Proteomes" id="UP000239899">
    <property type="component" value="Unassembled WGS sequence"/>
</dbReference>
<evidence type="ECO:0000256" key="3">
    <source>
        <dbReference type="ARBA" id="ARBA00004141"/>
    </source>
</evidence>
<evidence type="ECO:0000256" key="7">
    <source>
        <dbReference type="ARBA" id="ARBA00005100"/>
    </source>
</evidence>
<evidence type="ECO:0000256" key="15">
    <source>
        <dbReference type="ARBA" id="ARBA00022989"/>
    </source>
</evidence>
<proteinExistence type="inferred from homology"/>
<dbReference type="Pfam" id="PF00174">
    <property type="entry name" value="Oxidored_molyb"/>
    <property type="match status" value="1"/>
</dbReference>
<evidence type="ECO:0000256" key="21">
    <source>
        <dbReference type="ARBA" id="ARBA00025005"/>
    </source>
</evidence>
<evidence type="ECO:0000256" key="14">
    <source>
        <dbReference type="ARBA" id="ARBA00022723"/>
    </source>
</evidence>
<dbReference type="STRING" id="3076.A0A2P6TUK0"/>
<keyword evidence="26" id="KW-1185">Reference proteome</keyword>
<dbReference type="InterPro" id="IPR036374">
    <property type="entry name" value="OxRdtase_Mopterin-bd_sf"/>
</dbReference>
<keyword evidence="12" id="KW-0349">Heme</keyword>
<dbReference type="GO" id="GO:0043546">
    <property type="term" value="F:molybdopterin cofactor binding"/>
    <property type="evidence" value="ECO:0007669"/>
    <property type="project" value="InterPro"/>
</dbReference>
<comment type="similarity">
    <text evidence="8">Belongs to the sodium:solute symporter (SSF) (TC 2.A.21) family.</text>
</comment>
<comment type="function">
    <text evidence="21">Catalyzes the NAD-dependent decarboxylation of UDP-glucuronic acid to UDP-xylose. Necessary for the biosynthesis of the core tetrasaccharide in glycosaminoglycan biosynthesis.</text>
</comment>
<feature type="transmembrane region" description="Helical" evidence="23">
    <location>
        <begin position="440"/>
        <end position="460"/>
    </location>
</feature>
<comment type="caution">
    <text evidence="25">The sequence shown here is derived from an EMBL/GenBank/DDBJ whole genome shotgun (WGS) entry which is preliminary data.</text>
</comment>
<dbReference type="CDD" id="cd05230">
    <property type="entry name" value="UGD_SDR_e"/>
    <property type="match status" value="1"/>
</dbReference>
<dbReference type="EMBL" id="LHPG02000006">
    <property type="protein sequence ID" value="PRW57742.1"/>
    <property type="molecule type" value="Genomic_DNA"/>
</dbReference>
<dbReference type="InterPro" id="IPR008335">
    <property type="entry name" value="Mopterin_OxRdtase_euk"/>
</dbReference>
<sequence>MDLHGYQVLVWVLSAVLITAFVAFAMTTAYLRRKRLRGTMRFNQEEFITARSQIGALRLGWSFFAGALGAWVISGPPSYTASGFNYGAGAIGLVMYSLSSGLPVIMVAFAGDVIRRKVPHVLSLTDFMGWRFGWAAKTYVVLLCLFNMSIACLAEYTTIGTLFGTYLGTKSWIINIIVGATTMIYTAYGGLFISILTDQVQGIAVTLLFTVCVIYVAADFRYPLPTPFPGDCCGSAGCTENPMGFCLAGTNKPGYSSIFVMPASLFTATVFSEAMWQRAWASSDRKSLVKGSILGCVGIVLVVFFVGLCGILAAWGGQITATTDYNLYFFAALGAINENNNIDKWIGVIVILLAVGMNMSAVDSLQNGLTAGISSHLLKGRPVSWTKLAVLIINVPLIVLGARPGGLDLKVLDLFLLANMICCTSAIPVLSGLFEFLHPFIGGASMIFACVFSIFCTSWYGVDYYYSNWDTIRVAAAYGYDCTTVPAITPDMSTADAEAAQAYIDTCSGAKYQSDSFGSAMNYTWMGNGYAWDFFLIPLCVSLGCLKLCAALNWALQRYWKQPAVLGFTAPATHPHLFPSETQDKVSEGSTDGEDKGRGSQEFDGKASSAFITKPEGAAPAEAAPAQAGAARAFAALRRGLAAAASERPPAGALQGLQLQRGFSSAGRTGGGAAAGAGGPAQWLAAVAVGLSAGLGVQLYTAQQPAECRAAYKKEIVSAKDRMIDKEEVAKHRTKETGIWVTYKDGVYDVTKFVEQHPGGLARIMLAAGGAIDPFWAMYQQHNTEQVRGILEEYRIGRLKGGQTAQVTDPYANEPARHPALIVRSQKPMNSETPKELLIGSLVTPNDLFYVRNHLPVPHIKPEEYRLRIEGEGLRSMELSLHALQTQFRRHSITATLQCTGNRRNDFNERARPVKGLEWDGGSISTAVWTGVRLRDVLKAAGLEDDDPNVNHIQFEGYDVDMEKTCYGASIEVEKAMDPHGDVLLAFEMNGVPLPPDHGYPVRVVVPGVAGCRSVKWLAKIVASEEESHSFWQRRDYKAFSPSTDWDSVDWDSAPSIQNMPVTSHIVHSPSDNADSSCSPSIQNMPVTSHICEPLKEAVIDDDEVTVKGYAWSGGGQGIIRVDVSADGGKTWHDAQLHKAPQKRGRGWAWALWEATVPVPKGHKGPLELICKATDESYNTQPEEAAPIWNLRGVNCNSWHRVIVNPLYRNSGPSSCQRRFVGAAASGRVSFRDSGRSMTMSTTSGPSKRKGASELTGEERPAVKAKPRVEKNRVLVTGGAGFVGSHLCDYLVARGDHVICLDNFFTGSKDNIAHLLDKENFELIRHDVVEPILLEVDQIYHLACPASPVHYKYNPIKTIKTSFIGTMNMLGLAKRCRARFLISSTSEVYGDPLQHPQTEEYWGNVNPIGERSCYDEGKRAAECLTMDYHREHGQEVRIVRIFNTYGPRMALDDGRVVSNFVSQALKNEPLTMFGDGKQTRSFQFVSDLIEGMVRVMDNDDHIGPFNVGNPGEFTMIELAEMVKKVVNPKAELVFVENTADDPSRRKPDITKAKTLLGWQPKIKLEEGLKMMVEDFRRRLHIDEETSNGKA</sequence>
<dbReference type="InterPro" id="IPR001199">
    <property type="entry name" value="Cyt_B5-like_heme/steroid-bd"/>
</dbReference>
<evidence type="ECO:0000256" key="9">
    <source>
        <dbReference type="ARBA" id="ARBA00007505"/>
    </source>
</evidence>
<evidence type="ECO:0000256" key="23">
    <source>
        <dbReference type="SAM" id="Phobius"/>
    </source>
</evidence>
<dbReference type="InterPro" id="IPR005066">
    <property type="entry name" value="MoCF_OxRdtse_dimer"/>
</dbReference>
<dbReference type="GO" id="GO:0022857">
    <property type="term" value="F:transmembrane transporter activity"/>
    <property type="evidence" value="ECO:0007669"/>
    <property type="project" value="InterPro"/>
</dbReference>
<dbReference type="GO" id="GO:0048040">
    <property type="term" value="F:UDP-glucuronate decarboxylase activity"/>
    <property type="evidence" value="ECO:0007669"/>
    <property type="project" value="UniProtKB-ARBA"/>
</dbReference>
<keyword evidence="13 23" id="KW-0812">Transmembrane</keyword>
<comment type="similarity">
    <text evidence="9">Belongs to the NAD(P)-dependent epimerase/dehydratase family. UDP-glucuronic acid decarboxylase subfamily.</text>
</comment>
<dbReference type="GO" id="GO:0030151">
    <property type="term" value="F:molybdenum ion binding"/>
    <property type="evidence" value="ECO:0007669"/>
    <property type="project" value="InterPro"/>
</dbReference>
<feature type="transmembrane region" description="Helical" evidence="23">
    <location>
        <begin position="534"/>
        <end position="556"/>
    </location>
</feature>
<feature type="transmembrane region" description="Helical" evidence="23">
    <location>
        <begin position="200"/>
        <end position="218"/>
    </location>
</feature>
<feature type="region of interest" description="Disordered" evidence="22">
    <location>
        <begin position="577"/>
        <end position="606"/>
    </location>
</feature>
<evidence type="ECO:0000256" key="22">
    <source>
        <dbReference type="SAM" id="MobiDB-lite"/>
    </source>
</evidence>
<dbReference type="PRINTS" id="PR00407">
    <property type="entry name" value="EUMOPTERIN"/>
</dbReference>
<keyword evidence="11" id="KW-0500">Molybdenum</keyword>
<keyword evidence="16" id="KW-0560">Oxidoreductase</keyword>
<dbReference type="InterPro" id="IPR022407">
    <property type="entry name" value="OxRdtase_Mopterin_BS"/>
</dbReference>
<comment type="pathway">
    <text evidence="7">Nucleotide-sugar biosynthesis; UDP-alpha-D-xylose biosynthesis; UDP-alpha-D-xylose from UDP-alpha-D-glucuronate: step 1/1.</text>
</comment>
<keyword evidence="20 23" id="KW-0472">Membrane</keyword>
<dbReference type="SUPFAM" id="SSF81296">
    <property type="entry name" value="E set domains"/>
    <property type="match status" value="1"/>
</dbReference>
<dbReference type="FunFam" id="3.10.120.10:FF:000007">
    <property type="entry name" value="Sulfite oxidase, mitochondrial"/>
    <property type="match status" value="1"/>
</dbReference>
<feature type="transmembrane region" description="Helical" evidence="23">
    <location>
        <begin position="345"/>
        <end position="362"/>
    </location>
</feature>
<comment type="subcellular location">
    <subcellularLocation>
        <location evidence="4">Golgi apparatus</location>
        <location evidence="4">Golgi stack membrane</location>
        <topology evidence="4">Single-pass type II membrane protein</topology>
    </subcellularLocation>
    <subcellularLocation>
        <location evidence="3">Membrane</location>
        <topology evidence="3">Multi-pass membrane protein</topology>
    </subcellularLocation>
    <subcellularLocation>
        <location evidence="5">Mitochondrion intermembrane space</location>
    </subcellularLocation>
</comment>
<dbReference type="Gene3D" id="2.60.40.650">
    <property type="match status" value="1"/>
</dbReference>
<dbReference type="SUPFAM" id="SSF55856">
    <property type="entry name" value="Cytochrome b5-like heme/steroid binding domain"/>
    <property type="match status" value="1"/>
</dbReference>
<comment type="cofactor">
    <cofactor evidence="1">
        <name>Mo-molybdopterin</name>
        <dbReference type="ChEBI" id="CHEBI:71302"/>
    </cofactor>
</comment>
<reference evidence="25 26" key="1">
    <citation type="journal article" date="2018" name="Plant J.">
        <title>Genome sequences of Chlorella sorokiniana UTEX 1602 and Micractinium conductrix SAG 241.80: implications to maltose excretion by a green alga.</title>
        <authorList>
            <person name="Arriola M.B."/>
            <person name="Velmurugan N."/>
            <person name="Zhang Y."/>
            <person name="Plunkett M.H."/>
            <person name="Hondzo H."/>
            <person name="Barney B.M."/>
        </authorList>
    </citation>
    <scope>NUCLEOTIDE SEQUENCE [LARGE SCALE GENOMIC DNA]</scope>
    <source>
        <strain evidence="26">UTEX 1602</strain>
    </source>
</reference>
<evidence type="ECO:0000256" key="16">
    <source>
        <dbReference type="ARBA" id="ARBA00023002"/>
    </source>
</evidence>
<dbReference type="Pfam" id="PF16363">
    <property type="entry name" value="GDP_Man_Dehyd"/>
    <property type="match status" value="1"/>
</dbReference>
<feature type="transmembrane region" description="Helical" evidence="23">
    <location>
        <begin position="86"/>
        <end position="110"/>
    </location>
</feature>
<dbReference type="Pfam" id="PF00474">
    <property type="entry name" value="SSF"/>
    <property type="match status" value="1"/>
</dbReference>
<keyword evidence="19" id="KW-0496">Mitochondrion</keyword>
<dbReference type="OrthoDB" id="10051395at2759"/>
<evidence type="ECO:0000256" key="10">
    <source>
        <dbReference type="ARBA" id="ARBA00011738"/>
    </source>
</evidence>
<evidence type="ECO:0000256" key="13">
    <source>
        <dbReference type="ARBA" id="ARBA00022692"/>
    </source>
</evidence>
<dbReference type="FunFam" id="3.90.420.10:FF:000002">
    <property type="entry name" value="sulfite oxidase, mitochondrial"/>
    <property type="match status" value="1"/>
</dbReference>
<dbReference type="InterPro" id="IPR036400">
    <property type="entry name" value="Cyt_B5-like_heme/steroid_sf"/>
</dbReference>
<feature type="domain" description="Cytochrome b5 heme-binding" evidence="24">
    <location>
        <begin position="721"/>
        <end position="800"/>
    </location>
</feature>
<feature type="transmembrane region" description="Helical" evidence="23">
    <location>
        <begin position="139"/>
        <end position="166"/>
    </location>
</feature>
<feature type="transmembrane region" description="Helical" evidence="23">
    <location>
        <begin position="56"/>
        <end position="74"/>
    </location>
</feature>
<keyword evidence="17" id="KW-0408">Iron</keyword>
<dbReference type="GO" id="GO:0008482">
    <property type="term" value="F:sulfite oxidase activity"/>
    <property type="evidence" value="ECO:0007669"/>
    <property type="project" value="TreeGrafter"/>
</dbReference>
<evidence type="ECO:0000256" key="12">
    <source>
        <dbReference type="ARBA" id="ARBA00022617"/>
    </source>
</evidence>
<evidence type="ECO:0000256" key="2">
    <source>
        <dbReference type="ARBA" id="ARBA00001970"/>
    </source>
</evidence>
<dbReference type="InterPro" id="IPR000572">
    <property type="entry name" value="OxRdtase_Mopterin-bd_dom"/>
</dbReference>
<dbReference type="GO" id="GO:0020037">
    <property type="term" value="F:heme binding"/>
    <property type="evidence" value="ECO:0007669"/>
    <property type="project" value="TreeGrafter"/>
</dbReference>
<dbReference type="Gene3D" id="3.10.120.10">
    <property type="entry name" value="Cytochrome b5-like heme/steroid binding domain"/>
    <property type="match status" value="1"/>
</dbReference>
<dbReference type="Gene3D" id="3.40.50.720">
    <property type="entry name" value="NAD(P)-binding Rossmann-like Domain"/>
    <property type="match status" value="1"/>
</dbReference>
<evidence type="ECO:0000256" key="6">
    <source>
        <dbReference type="ARBA" id="ARBA00004971"/>
    </source>
</evidence>
<keyword evidence="14" id="KW-0479">Metal-binding</keyword>
<dbReference type="PANTHER" id="PTHR19372:SF7">
    <property type="entry name" value="SULFITE OXIDASE, MITOCHONDRIAL"/>
    <property type="match status" value="1"/>
</dbReference>
<dbReference type="PROSITE" id="PS50283">
    <property type="entry name" value="NA_SOLUT_SYMP_3"/>
    <property type="match status" value="1"/>
</dbReference>
<dbReference type="InterPro" id="IPR036291">
    <property type="entry name" value="NAD(P)-bd_dom_sf"/>
</dbReference>
<dbReference type="GO" id="GO:0006790">
    <property type="term" value="P:sulfur compound metabolic process"/>
    <property type="evidence" value="ECO:0007669"/>
    <property type="project" value="TreeGrafter"/>
</dbReference>
<dbReference type="SUPFAM" id="SSF51735">
    <property type="entry name" value="NAD(P)-binding Rossmann-fold domains"/>
    <property type="match status" value="1"/>
</dbReference>
<dbReference type="SUPFAM" id="SSF56524">
    <property type="entry name" value="Oxidoreductase molybdopterin-binding domain"/>
    <property type="match status" value="1"/>
</dbReference>
<comment type="pathway">
    <text evidence="6">Energy metabolism; sulfur metabolism.</text>
</comment>
<feature type="transmembrane region" description="Helical" evidence="23">
    <location>
        <begin position="288"/>
        <end position="315"/>
    </location>
</feature>
<dbReference type="Pfam" id="PF00173">
    <property type="entry name" value="Cyt-b5"/>
    <property type="match status" value="1"/>
</dbReference>
<comment type="subunit">
    <text evidence="10">Homodimer.</text>
</comment>
<dbReference type="Gene3D" id="3.90.420.10">
    <property type="entry name" value="Oxidoreductase, molybdopterin-binding domain"/>
    <property type="match status" value="1"/>
</dbReference>
<dbReference type="PANTHER" id="PTHR19372">
    <property type="entry name" value="SULFITE REDUCTASE"/>
    <property type="match status" value="1"/>
</dbReference>
<evidence type="ECO:0000256" key="11">
    <source>
        <dbReference type="ARBA" id="ARBA00022505"/>
    </source>
</evidence>
<feature type="transmembrane region" description="Helical" evidence="23">
    <location>
        <begin position="255"/>
        <end position="276"/>
    </location>
</feature>
<protein>
    <submittedName>
        <fullName evidence="25">Sulfite mitochondrial</fullName>
    </submittedName>
</protein>
<dbReference type="Gene3D" id="1.20.1730.10">
    <property type="entry name" value="Sodium/glucose cotransporter"/>
    <property type="match status" value="1"/>
</dbReference>
<dbReference type="InterPro" id="IPR038377">
    <property type="entry name" value="Na/Glc_symporter_sf"/>
</dbReference>
<feature type="compositionally biased region" description="Basic and acidic residues" evidence="22">
    <location>
        <begin position="582"/>
        <end position="605"/>
    </location>
</feature>
<organism evidence="25 26">
    <name type="scientific">Chlorella sorokiniana</name>
    <name type="common">Freshwater green alga</name>
    <dbReference type="NCBI Taxonomy" id="3076"/>
    <lineage>
        <taxon>Eukaryota</taxon>
        <taxon>Viridiplantae</taxon>
        <taxon>Chlorophyta</taxon>
        <taxon>core chlorophytes</taxon>
        <taxon>Trebouxiophyceae</taxon>
        <taxon>Chlorellales</taxon>
        <taxon>Chlorellaceae</taxon>
        <taxon>Chlorella clade</taxon>
        <taxon>Chlorella</taxon>
    </lineage>
</organism>
<keyword evidence="15 23" id="KW-1133">Transmembrane helix</keyword>
<keyword evidence="18" id="KW-0333">Golgi apparatus</keyword>
<dbReference type="SMART" id="SM01117">
    <property type="entry name" value="Cyt-b5"/>
    <property type="match status" value="1"/>
</dbReference>
<gene>
    <name evidence="25" type="ORF">C2E21_3393</name>
</gene>
<dbReference type="FunFam" id="3.40.50.720:FF:000044">
    <property type="entry name" value="UDP-glucuronic acid decarboxylase 1"/>
    <property type="match status" value="1"/>
</dbReference>
<evidence type="ECO:0000256" key="20">
    <source>
        <dbReference type="ARBA" id="ARBA00023136"/>
    </source>
</evidence>
<dbReference type="PRINTS" id="PR00363">
    <property type="entry name" value="CYTOCHROMEB5"/>
</dbReference>
<dbReference type="PROSITE" id="PS00559">
    <property type="entry name" value="MOLYBDOPTERIN_EUK"/>
    <property type="match status" value="1"/>
</dbReference>
<feature type="transmembrane region" description="Helical" evidence="23">
    <location>
        <begin position="172"/>
        <end position="193"/>
    </location>
</feature>
<dbReference type="PROSITE" id="PS50255">
    <property type="entry name" value="CYTOCHROME_B5_2"/>
    <property type="match status" value="1"/>
</dbReference>
<evidence type="ECO:0000313" key="26">
    <source>
        <dbReference type="Proteomes" id="UP000239899"/>
    </source>
</evidence>
<evidence type="ECO:0000313" key="25">
    <source>
        <dbReference type="EMBL" id="PRW57742.1"/>
    </source>
</evidence>
<feature type="region of interest" description="Disordered" evidence="22">
    <location>
        <begin position="1232"/>
        <end position="1261"/>
    </location>
</feature>
<evidence type="ECO:0000256" key="18">
    <source>
        <dbReference type="ARBA" id="ARBA00023034"/>
    </source>
</evidence>
<feature type="transmembrane region" description="Helical" evidence="23">
    <location>
        <begin position="6"/>
        <end position="31"/>
    </location>
</feature>
<dbReference type="GO" id="GO:0042732">
    <property type="term" value="P:D-xylose metabolic process"/>
    <property type="evidence" value="ECO:0007669"/>
    <property type="project" value="UniProtKB-ARBA"/>
</dbReference>
<evidence type="ECO:0000256" key="4">
    <source>
        <dbReference type="ARBA" id="ARBA00004447"/>
    </source>
</evidence>
<dbReference type="InterPro" id="IPR001734">
    <property type="entry name" value="Na/solute_symporter"/>
</dbReference>
<dbReference type="InterPro" id="IPR014756">
    <property type="entry name" value="Ig_E-set"/>
</dbReference>
<dbReference type="InterPro" id="IPR016040">
    <property type="entry name" value="NAD(P)-bd_dom"/>
</dbReference>
<comment type="cofactor">
    <cofactor evidence="2">
        <name>heme b</name>
        <dbReference type="ChEBI" id="CHEBI:60344"/>
    </cofactor>
</comment>
<evidence type="ECO:0000256" key="8">
    <source>
        <dbReference type="ARBA" id="ARBA00006434"/>
    </source>
</evidence>
<name>A0A2P6TUK0_CHLSO</name>
<dbReference type="Pfam" id="PF03404">
    <property type="entry name" value="Mo-co_dimer"/>
    <property type="match status" value="1"/>
</dbReference>
<evidence type="ECO:0000256" key="5">
    <source>
        <dbReference type="ARBA" id="ARBA00004569"/>
    </source>
</evidence>
<evidence type="ECO:0000256" key="1">
    <source>
        <dbReference type="ARBA" id="ARBA00001924"/>
    </source>
</evidence>
<dbReference type="GO" id="GO:0032580">
    <property type="term" value="C:Golgi cisterna membrane"/>
    <property type="evidence" value="ECO:0007669"/>
    <property type="project" value="UniProtKB-SubCell"/>
</dbReference>
<evidence type="ECO:0000256" key="19">
    <source>
        <dbReference type="ARBA" id="ARBA00023128"/>
    </source>
</evidence>
<evidence type="ECO:0000259" key="24">
    <source>
        <dbReference type="PROSITE" id="PS50255"/>
    </source>
</evidence>
<dbReference type="GO" id="GO:0005758">
    <property type="term" value="C:mitochondrial intermembrane space"/>
    <property type="evidence" value="ECO:0007669"/>
    <property type="project" value="UniProtKB-SubCell"/>
</dbReference>
<evidence type="ECO:0000256" key="17">
    <source>
        <dbReference type="ARBA" id="ARBA00023004"/>
    </source>
</evidence>
<feature type="transmembrane region" description="Helical" evidence="23">
    <location>
        <begin position="383"/>
        <end position="402"/>
    </location>
</feature>
<accession>A0A2P6TUK0</accession>
<feature type="transmembrane region" description="Helical" evidence="23">
    <location>
        <begin position="414"/>
        <end position="433"/>
    </location>
</feature>